<evidence type="ECO:0000313" key="9">
    <source>
        <dbReference type="EMBL" id="ETS62826.1"/>
    </source>
</evidence>
<dbReference type="InterPro" id="IPR016024">
    <property type="entry name" value="ARM-type_fold"/>
</dbReference>
<dbReference type="AlphaFoldDB" id="W3VPX1"/>
<comment type="caution">
    <text evidence="9">The sequence shown here is derived from an EMBL/GenBank/DDBJ whole genome shotgun (WGS) entry which is preliminary data.</text>
</comment>
<sequence length="1138" mass="126516">MQNNALSKAAQRDGTIGSSFRLFGLFGLLGTATRNQAKPSKAHLGLVKATFHVEDMHRSSFFPTSLYLPPPPFNLAAQPRRCTTAGPTSTPSMDALVQVFTHSLDPNPNARKAAELELKKVESQDGMLSSVFQIVSSSQLDLAVRQASAIYFKNRVRRHWDVTPVRGGPAVVVIPQNDREAIKSTILTTLVEAPAQTRVHVANALGTIARCDFPDSWPTLMDQIGQLLQSQNPNEVYGGLRALLEVVRAYRWNNGTKMMDQLAPATLPHILHTGNNLLNSDNASSQEVGEILYLILKVYKTSMHTELTKHQQSHESIVPWGTFLLNVVQKQIDPSALPADDDAREVAPWWKAKKWAFHSLNKLFSRYGNPSQLPSDMKAYKPFAEHFVATFAPEILKVYLRIAEANSQSNLWISKKAFYFLCMFFTECVKPKSTWALLKPHVLQLTQSFLFPRLCFSEEDDEMWELDAVDFVRANLDPFEEIGSVAGSAATFIQTVASKRTKSAFMPLLEFVTEVVNAYPAQRSAKDKDGAFHLCRAMDLTMVNHEKVSHMLDGFFAQHVIPELKSEHKFLRYRACDLVKAFDQNGMQWSNTATLEAAFRGVMECIGDAELPVRVVAAEAIGSLIDHDEVHAAMAPNAARLMQELLKLSDETDLDILSPTKSKVVANFGDELLPFSIQLTEQMAESYLRLVNENLETAERDADGTMELNLDNHEDDKLFAAMGCLNTIFQIIASAESKPEILEKLEAVVLPIVAYTIEKDCVELFDDCLELTDTLTYYQKKISPGMWHIFTLVYKSFKGAGIDYLSEMLPTIDNCVSYGVEVVQQSSEYKAMLVDIFLTAMTSDQLGMTDQVAACKLADVILLLLRGGVDEALAQIVGAVLPHALDDEKAKADVRKWSIIVVLDALVYNASATLQVLESANATTALFGAITSLLPKLTRVHEKKVAASAIIQLLALEPASLPAALQSNLAPFLVALATQLDGLPEAIKKRNELLEAFENDEDEDEDETSFASSSGAPNVDTSGYEDVDDDRDVVDEDNEYLEMFARERAKLRARANGEDLDEDDEDDEFDEEDDEDDELSYESPMDAVPVFEQFRALLQSYQTQRPQVWAGIAAQLTPDQMQLIQNAAEGKDERVKTL</sequence>
<feature type="compositionally biased region" description="Acidic residues" evidence="7">
    <location>
        <begin position="1023"/>
        <end position="1033"/>
    </location>
</feature>
<dbReference type="Pfam" id="PF03810">
    <property type="entry name" value="IBN_N"/>
    <property type="match status" value="1"/>
</dbReference>
<protein>
    <recommendedName>
        <fullName evidence="8">Importin N-terminal domain-containing protein</fullName>
    </recommendedName>
</protein>
<evidence type="ECO:0000256" key="7">
    <source>
        <dbReference type="SAM" id="MobiDB-lite"/>
    </source>
</evidence>
<dbReference type="GO" id="GO:0005829">
    <property type="term" value="C:cytosol"/>
    <property type="evidence" value="ECO:0007669"/>
    <property type="project" value="TreeGrafter"/>
</dbReference>
<feature type="compositionally biased region" description="Acidic residues" evidence="7">
    <location>
        <begin position="998"/>
        <end position="1008"/>
    </location>
</feature>
<dbReference type="Gene3D" id="1.25.10.10">
    <property type="entry name" value="Leucine-rich Repeat Variant"/>
    <property type="match status" value="1"/>
</dbReference>
<keyword evidence="4" id="KW-0963">Cytoplasm</keyword>
<dbReference type="InterPro" id="IPR011989">
    <property type="entry name" value="ARM-like"/>
</dbReference>
<evidence type="ECO:0000256" key="3">
    <source>
        <dbReference type="ARBA" id="ARBA00022448"/>
    </source>
</evidence>
<comment type="subcellular location">
    <subcellularLocation>
        <location evidence="2">Cytoplasm</location>
    </subcellularLocation>
    <subcellularLocation>
        <location evidence="1">Nucleus</location>
    </subcellularLocation>
</comment>
<gene>
    <name evidence="9" type="ORF">PaG_02579</name>
</gene>
<dbReference type="PANTHER" id="PTHR10997:SF18">
    <property type="entry name" value="D-IMPORTIN 7_RANBP7"/>
    <property type="match status" value="1"/>
</dbReference>
<feature type="region of interest" description="Disordered" evidence="7">
    <location>
        <begin position="1055"/>
        <end position="1082"/>
    </location>
</feature>
<dbReference type="FunFam" id="1.25.10.10:FF:000244">
    <property type="entry name" value="Nonsense-mediated mRNA decay protein"/>
    <property type="match status" value="1"/>
</dbReference>
<dbReference type="HOGENOM" id="CLU_004196_0_0_1"/>
<dbReference type="InterPro" id="IPR013713">
    <property type="entry name" value="XPO2_central"/>
</dbReference>
<organism evidence="9 10">
    <name type="scientific">Moesziomyces aphidis</name>
    <name type="common">Pseudozyma aphidis</name>
    <dbReference type="NCBI Taxonomy" id="84754"/>
    <lineage>
        <taxon>Eukaryota</taxon>
        <taxon>Fungi</taxon>
        <taxon>Dikarya</taxon>
        <taxon>Basidiomycota</taxon>
        <taxon>Ustilaginomycotina</taxon>
        <taxon>Ustilaginomycetes</taxon>
        <taxon>Ustilaginales</taxon>
        <taxon>Ustilaginaceae</taxon>
        <taxon>Moesziomyces</taxon>
    </lineage>
</organism>
<dbReference type="OrthoDB" id="760868at2759"/>
<keyword evidence="3" id="KW-0813">Transport</keyword>
<evidence type="ECO:0000256" key="1">
    <source>
        <dbReference type="ARBA" id="ARBA00004123"/>
    </source>
</evidence>
<feature type="region of interest" description="Disordered" evidence="7">
    <location>
        <begin position="998"/>
        <end position="1033"/>
    </location>
</feature>
<dbReference type="InterPro" id="IPR001494">
    <property type="entry name" value="Importin-beta_N"/>
</dbReference>
<evidence type="ECO:0000256" key="4">
    <source>
        <dbReference type="ARBA" id="ARBA00022490"/>
    </source>
</evidence>
<proteinExistence type="predicted"/>
<evidence type="ECO:0000313" key="10">
    <source>
        <dbReference type="Proteomes" id="UP000019462"/>
    </source>
</evidence>
<feature type="domain" description="Importin N-terminal" evidence="8">
    <location>
        <begin position="114"/>
        <end position="192"/>
    </location>
</feature>
<reference evidence="9 10" key="1">
    <citation type="journal article" date="2014" name="Genome Announc.">
        <title>Genome sequence of the basidiomycetous fungus Pseudozyma aphidis DSM70725, an efficient producer of biosurfactant mannosylerythritol lipids.</title>
        <authorList>
            <person name="Lorenz S."/>
            <person name="Guenther M."/>
            <person name="Grumaz C."/>
            <person name="Rupp S."/>
            <person name="Zibek S."/>
            <person name="Sohn K."/>
        </authorList>
    </citation>
    <scope>NUCLEOTIDE SEQUENCE [LARGE SCALE GENOMIC DNA]</scope>
    <source>
        <strain evidence="10">ATCC 32657 / CBS 517.83 / DSM 70725 / JCM 10318 / NBRC 10182 / NRRL Y-7954 / St-0401</strain>
    </source>
</reference>
<keyword evidence="6" id="KW-0539">Nucleus</keyword>
<evidence type="ECO:0000256" key="5">
    <source>
        <dbReference type="ARBA" id="ARBA00022927"/>
    </source>
</evidence>
<dbReference type="GO" id="GO:0006606">
    <property type="term" value="P:protein import into nucleus"/>
    <property type="evidence" value="ECO:0007669"/>
    <property type="project" value="TreeGrafter"/>
</dbReference>
<dbReference type="GO" id="GO:0005635">
    <property type="term" value="C:nuclear envelope"/>
    <property type="evidence" value="ECO:0007669"/>
    <property type="project" value="TreeGrafter"/>
</dbReference>
<dbReference type="PANTHER" id="PTHR10997">
    <property type="entry name" value="IMPORTIN-7, 8, 11"/>
    <property type="match status" value="1"/>
</dbReference>
<dbReference type="SUPFAM" id="SSF48371">
    <property type="entry name" value="ARM repeat"/>
    <property type="match status" value="1"/>
</dbReference>
<dbReference type="Pfam" id="PF08506">
    <property type="entry name" value="Cse1"/>
    <property type="match status" value="1"/>
</dbReference>
<evidence type="ECO:0000259" key="8">
    <source>
        <dbReference type="PROSITE" id="PS50166"/>
    </source>
</evidence>
<keyword evidence="5" id="KW-0653">Protein transport</keyword>
<dbReference type="EMBL" id="AWNI01000009">
    <property type="protein sequence ID" value="ETS62826.1"/>
    <property type="molecule type" value="Genomic_DNA"/>
</dbReference>
<keyword evidence="10" id="KW-1185">Reference proteome</keyword>
<dbReference type="GO" id="GO:0031267">
    <property type="term" value="F:small GTPase binding"/>
    <property type="evidence" value="ECO:0007669"/>
    <property type="project" value="InterPro"/>
</dbReference>
<evidence type="ECO:0000256" key="2">
    <source>
        <dbReference type="ARBA" id="ARBA00004496"/>
    </source>
</evidence>
<dbReference type="Proteomes" id="UP000019462">
    <property type="component" value="Unassembled WGS sequence"/>
</dbReference>
<name>W3VPX1_MOEAP</name>
<dbReference type="PROSITE" id="PS50166">
    <property type="entry name" value="IMPORTIN_B_NT"/>
    <property type="match status" value="1"/>
</dbReference>
<evidence type="ECO:0000256" key="6">
    <source>
        <dbReference type="ARBA" id="ARBA00023242"/>
    </source>
</evidence>
<accession>W3VPX1</accession>
<feature type="compositionally biased region" description="Acidic residues" evidence="7">
    <location>
        <begin position="1058"/>
        <end position="1080"/>
    </location>
</feature>
<dbReference type="SMART" id="SM00913">
    <property type="entry name" value="IBN_N"/>
    <property type="match status" value="1"/>
</dbReference>